<protein>
    <submittedName>
        <fullName evidence="1">Uncharacterized protein</fullName>
    </submittedName>
</protein>
<dbReference type="RefSeq" id="WP_149282022.1">
    <property type="nucleotide sequence ID" value="NZ_QRDC01000004.1"/>
</dbReference>
<sequence length="307" mass="34008">MTKLTSPKTLCVYSDEHRPATLNFLNFIDVVAVKNEHELTIDLSKVVYASAAATVLLFAIVSRAQLITKVQSRIRFKFPKKEENPDGHRWIVSTGLSSALTANTFKKLQGLVQEKRYYQSAVEPFEHWLETVTTLQEKALLNADAFGLMSSALNEAMLNVSYHAYEDPCFQGQIAALGGKRWWQCSWYSKEKNAVVFIICDLGLGIHRSFGPVIDSSGTIGESITVSTALSSGHSRHLNAGRGNGSEDIKRPIGSGCAESETLLVLTGHARYRYNSSDGKPNCEWLPENIPGTLIEWSLVPRRGEDD</sequence>
<comment type="caution">
    <text evidence="1">The sequence shown here is derived from an EMBL/GenBank/DDBJ whole genome shotgun (WGS) entry which is preliminary data.</text>
</comment>
<gene>
    <name evidence="1" type="ORF">DXF85_06450</name>
</gene>
<evidence type="ECO:0000313" key="1">
    <source>
        <dbReference type="EMBL" id="KAA1279552.1"/>
    </source>
</evidence>
<accession>A0A6N6K890</accession>
<dbReference type="AlphaFoldDB" id="A0A6N6K890"/>
<dbReference type="EMBL" id="QRDC01000004">
    <property type="protein sequence ID" value="KAA1279552.1"/>
    <property type="molecule type" value="Genomic_DNA"/>
</dbReference>
<evidence type="ECO:0000313" key="2">
    <source>
        <dbReference type="Proteomes" id="UP000468420"/>
    </source>
</evidence>
<dbReference type="Proteomes" id="UP000468420">
    <property type="component" value="Unassembled WGS sequence"/>
</dbReference>
<proteinExistence type="predicted"/>
<reference evidence="1 2" key="1">
    <citation type="submission" date="2018-08" db="EMBL/GenBank/DDBJ databases">
        <title>Complete genomic analysis of a Citrobacter pasteurii isolated from cockles (Cerastoderma edule) containing a new chromosomic qnrB allele.</title>
        <authorList>
            <person name="Rodrigues A."/>
            <person name="Baptista T."/>
            <person name="Quesada A."/>
            <person name="Campos M.J."/>
        </authorList>
    </citation>
    <scope>NUCLEOTIDE SEQUENCE [LARGE SCALE GENOMIC DNA]</scope>
    <source>
        <strain evidence="1 2">BA18</strain>
    </source>
</reference>
<name>A0A6N6K890_9ENTR</name>
<organism evidence="1 2">
    <name type="scientific">Citrobacter pasteurii</name>
    <dbReference type="NCBI Taxonomy" id="1563222"/>
    <lineage>
        <taxon>Bacteria</taxon>
        <taxon>Pseudomonadati</taxon>
        <taxon>Pseudomonadota</taxon>
        <taxon>Gammaproteobacteria</taxon>
        <taxon>Enterobacterales</taxon>
        <taxon>Enterobacteriaceae</taxon>
        <taxon>Citrobacter</taxon>
    </lineage>
</organism>